<sequence length="102" mass="11274">MKLPINLAGKVQVERRVFGQMVQTSVPINENLAPEVRFTPSIGSDYGLQLEDVSLLSLNGRLRVSVLGFQINIEPFVKGELERQLQNPRLLDLLGGFSLAPS</sequence>
<keyword evidence="2" id="KW-1185">Reference proteome</keyword>
<protein>
    <submittedName>
        <fullName evidence="1">Uncharacterized protein</fullName>
    </submittedName>
</protein>
<dbReference type="EMBL" id="AJYA01000016">
    <property type="protein sequence ID" value="EIM77210.1"/>
    <property type="molecule type" value="Genomic_DNA"/>
</dbReference>
<dbReference type="OrthoDB" id="617059at2"/>
<reference evidence="1 2" key="1">
    <citation type="submission" date="2012-05" db="EMBL/GenBank/DDBJ databases">
        <title>Genome sequence of Nitritalea halalkaliphila LW7.</title>
        <authorList>
            <person name="Jangir P.K."/>
            <person name="Singh A."/>
            <person name="Shivaji S."/>
            <person name="Sharma R."/>
        </authorList>
    </citation>
    <scope>NUCLEOTIDE SEQUENCE [LARGE SCALE GENOMIC DNA]</scope>
    <source>
        <strain evidence="1 2">LW7</strain>
    </source>
</reference>
<dbReference type="AlphaFoldDB" id="I5C5V8"/>
<accession>I5C5V8</accession>
<dbReference type="Proteomes" id="UP000005551">
    <property type="component" value="Unassembled WGS sequence"/>
</dbReference>
<name>I5C5V8_9BACT</name>
<evidence type="ECO:0000313" key="2">
    <source>
        <dbReference type="Proteomes" id="UP000005551"/>
    </source>
</evidence>
<organism evidence="1 2">
    <name type="scientific">Nitritalea halalkaliphila LW7</name>
    <dbReference type="NCBI Taxonomy" id="1189621"/>
    <lineage>
        <taxon>Bacteria</taxon>
        <taxon>Pseudomonadati</taxon>
        <taxon>Bacteroidota</taxon>
        <taxon>Cytophagia</taxon>
        <taxon>Cytophagales</taxon>
        <taxon>Cyclobacteriaceae</taxon>
        <taxon>Nitritalea</taxon>
    </lineage>
</organism>
<gene>
    <name evidence="1" type="ORF">A3SI_08019</name>
</gene>
<dbReference type="STRING" id="1189621.A3SI_08019"/>
<proteinExistence type="predicted"/>
<comment type="caution">
    <text evidence="1">The sequence shown here is derived from an EMBL/GenBank/DDBJ whole genome shotgun (WGS) entry which is preliminary data.</text>
</comment>
<evidence type="ECO:0000313" key="1">
    <source>
        <dbReference type="EMBL" id="EIM77210.1"/>
    </source>
</evidence>